<evidence type="ECO:0000256" key="5">
    <source>
        <dbReference type="ARBA" id="ARBA00022679"/>
    </source>
</evidence>
<keyword evidence="4" id="KW-0597">Phosphoprotein</keyword>
<dbReference type="InterPro" id="IPR005467">
    <property type="entry name" value="His_kinase_dom"/>
</dbReference>
<feature type="domain" description="HAMP" evidence="13">
    <location>
        <begin position="205"/>
        <end position="257"/>
    </location>
</feature>
<evidence type="ECO:0000256" key="2">
    <source>
        <dbReference type="ARBA" id="ARBA00004370"/>
    </source>
</evidence>
<dbReference type="Pfam" id="PF02518">
    <property type="entry name" value="HATPase_c"/>
    <property type="match status" value="1"/>
</dbReference>
<dbReference type="GO" id="GO:0000155">
    <property type="term" value="F:phosphorelay sensor kinase activity"/>
    <property type="evidence" value="ECO:0007669"/>
    <property type="project" value="InterPro"/>
</dbReference>
<name>A0A951ULL5_9CYAN</name>
<dbReference type="Gene3D" id="6.10.340.10">
    <property type="match status" value="1"/>
</dbReference>
<organism evidence="14 15">
    <name type="scientific">Drouetiella hepatica Uher 2000/2452</name>
    <dbReference type="NCBI Taxonomy" id="904376"/>
    <lineage>
        <taxon>Bacteria</taxon>
        <taxon>Bacillati</taxon>
        <taxon>Cyanobacteriota</taxon>
        <taxon>Cyanophyceae</taxon>
        <taxon>Oculatellales</taxon>
        <taxon>Oculatellaceae</taxon>
        <taxon>Drouetiella</taxon>
    </lineage>
</organism>
<evidence type="ECO:0000256" key="1">
    <source>
        <dbReference type="ARBA" id="ARBA00000085"/>
    </source>
</evidence>
<dbReference type="InterPro" id="IPR036890">
    <property type="entry name" value="HATPase_C_sf"/>
</dbReference>
<dbReference type="InterPro" id="IPR004358">
    <property type="entry name" value="Sig_transdc_His_kin-like_C"/>
</dbReference>
<dbReference type="CDD" id="cd00082">
    <property type="entry name" value="HisKA"/>
    <property type="match status" value="1"/>
</dbReference>
<comment type="subcellular location">
    <subcellularLocation>
        <location evidence="2">Membrane</location>
    </subcellularLocation>
</comment>
<evidence type="ECO:0000256" key="3">
    <source>
        <dbReference type="ARBA" id="ARBA00012438"/>
    </source>
</evidence>
<evidence type="ECO:0000256" key="11">
    <source>
        <dbReference type="SAM" id="Phobius"/>
    </source>
</evidence>
<dbReference type="Pfam" id="PF00672">
    <property type="entry name" value="HAMP"/>
    <property type="match status" value="1"/>
</dbReference>
<evidence type="ECO:0000256" key="7">
    <source>
        <dbReference type="ARBA" id="ARBA00022777"/>
    </source>
</evidence>
<dbReference type="PROSITE" id="PS50885">
    <property type="entry name" value="HAMP"/>
    <property type="match status" value="1"/>
</dbReference>
<dbReference type="FunFam" id="1.10.287.130:FF:000001">
    <property type="entry name" value="Two-component sensor histidine kinase"/>
    <property type="match status" value="1"/>
</dbReference>
<evidence type="ECO:0000313" key="15">
    <source>
        <dbReference type="Proteomes" id="UP000757435"/>
    </source>
</evidence>
<proteinExistence type="predicted"/>
<keyword evidence="7" id="KW-0418">Kinase</keyword>
<feature type="transmembrane region" description="Helical" evidence="11">
    <location>
        <begin position="20"/>
        <end position="39"/>
    </location>
</feature>
<dbReference type="Proteomes" id="UP000757435">
    <property type="component" value="Unassembled WGS sequence"/>
</dbReference>
<dbReference type="EMBL" id="JAHHHD010000004">
    <property type="protein sequence ID" value="MBW4658222.1"/>
    <property type="molecule type" value="Genomic_DNA"/>
</dbReference>
<dbReference type="Gene3D" id="1.10.287.130">
    <property type="match status" value="1"/>
</dbReference>
<dbReference type="SUPFAM" id="SSF47384">
    <property type="entry name" value="Homodimeric domain of signal transducing histidine kinase"/>
    <property type="match status" value="1"/>
</dbReference>
<evidence type="ECO:0000259" key="12">
    <source>
        <dbReference type="PROSITE" id="PS50109"/>
    </source>
</evidence>
<dbReference type="SMART" id="SM00388">
    <property type="entry name" value="HisKA"/>
    <property type="match status" value="1"/>
</dbReference>
<dbReference type="SMART" id="SM00387">
    <property type="entry name" value="HATPase_c"/>
    <property type="match status" value="1"/>
</dbReference>
<evidence type="ECO:0000313" key="14">
    <source>
        <dbReference type="EMBL" id="MBW4658222.1"/>
    </source>
</evidence>
<dbReference type="CDD" id="cd06225">
    <property type="entry name" value="HAMP"/>
    <property type="match status" value="1"/>
</dbReference>
<dbReference type="PRINTS" id="PR00344">
    <property type="entry name" value="BCTRLSENSOR"/>
</dbReference>
<sequence length="480" mass="53799">MTEKKSKSGWKFLGEARTQILLWYVVLMFSSAIASTLIIRQALFSRLEERIEASLTQEIEEFQRLTKGRDPQTGERFAGNIAAIFDVFLRRNIPAEDEFLIALLNGKLYQSSPLALPPALRENQALLQSWASLTQREHSQISLATGETILYRAEPLIRGDNHGVFVVAYSATGERHKVDEAVFVIIQVTIAIFLLVSSLAWVAAGRVLAPLRLLIKTVRSVSESDLSQRISVQEGGEIAELAITFNEMMERLQSSFDSQRNFINDAGHELRTPITIVRGHLELMGSDPKDQQETLELVIDELDRMSRLINDLLLLAKAERPDFLQLEVVDIAAFTDELFAKAKALADRDWRLDGKGMGKIVIDRQRITEAVINLAQNATQHTQPGDVIALGSVLKHHQMLFWVRDTGDGIALADQQRIFERFARAANSRQRSEGAGLGLFIVRTIAEAHHGSVQVTSELGRGSTFILKLPYLLSYNFLQK</sequence>
<reference evidence="14" key="1">
    <citation type="submission" date="2021-05" db="EMBL/GenBank/DDBJ databases">
        <authorList>
            <person name="Pietrasiak N."/>
            <person name="Ward R."/>
            <person name="Stajich J.E."/>
            <person name="Kurbessoian T."/>
        </authorList>
    </citation>
    <scope>NUCLEOTIDE SEQUENCE</scope>
    <source>
        <strain evidence="14">UHER 2000/2452</strain>
    </source>
</reference>
<feature type="transmembrane region" description="Helical" evidence="11">
    <location>
        <begin position="181"/>
        <end position="204"/>
    </location>
</feature>
<dbReference type="PANTHER" id="PTHR45436">
    <property type="entry name" value="SENSOR HISTIDINE KINASE YKOH"/>
    <property type="match status" value="1"/>
</dbReference>
<reference evidence="14" key="2">
    <citation type="journal article" date="2022" name="Microbiol. Resour. Announc.">
        <title>Metagenome Sequencing to Explore Phylogenomics of Terrestrial Cyanobacteria.</title>
        <authorList>
            <person name="Ward R.D."/>
            <person name="Stajich J.E."/>
            <person name="Johansen J.R."/>
            <person name="Huntemann M."/>
            <person name="Clum A."/>
            <person name="Foster B."/>
            <person name="Foster B."/>
            <person name="Roux S."/>
            <person name="Palaniappan K."/>
            <person name="Varghese N."/>
            <person name="Mukherjee S."/>
            <person name="Reddy T.B.K."/>
            <person name="Daum C."/>
            <person name="Copeland A."/>
            <person name="Chen I.A."/>
            <person name="Ivanova N.N."/>
            <person name="Kyrpides N.C."/>
            <person name="Shapiro N."/>
            <person name="Eloe-Fadrosh E.A."/>
            <person name="Pietrasiak N."/>
        </authorList>
    </citation>
    <scope>NUCLEOTIDE SEQUENCE</scope>
    <source>
        <strain evidence="14">UHER 2000/2452</strain>
    </source>
</reference>
<keyword evidence="5" id="KW-0808">Transferase</keyword>
<comment type="caution">
    <text evidence="14">The sequence shown here is derived from an EMBL/GenBank/DDBJ whole genome shotgun (WGS) entry which is preliminary data.</text>
</comment>
<dbReference type="InterPro" id="IPR003594">
    <property type="entry name" value="HATPase_dom"/>
</dbReference>
<dbReference type="Pfam" id="PF00512">
    <property type="entry name" value="HisKA"/>
    <property type="match status" value="1"/>
</dbReference>
<evidence type="ECO:0000256" key="4">
    <source>
        <dbReference type="ARBA" id="ARBA00022553"/>
    </source>
</evidence>
<keyword evidence="8 11" id="KW-1133">Transmembrane helix</keyword>
<dbReference type="InterPro" id="IPR003661">
    <property type="entry name" value="HisK_dim/P_dom"/>
</dbReference>
<dbReference type="AlphaFoldDB" id="A0A951ULL5"/>
<dbReference type="SUPFAM" id="SSF55874">
    <property type="entry name" value="ATPase domain of HSP90 chaperone/DNA topoisomerase II/histidine kinase"/>
    <property type="match status" value="1"/>
</dbReference>
<keyword evidence="6 11" id="KW-0812">Transmembrane</keyword>
<evidence type="ECO:0000256" key="6">
    <source>
        <dbReference type="ARBA" id="ARBA00022692"/>
    </source>
</evidence>
<feature type="domain" description="Histidine kinase" evidence="12">
    <location>
        <begin position="265"/>
        <end position="473"/>
    </location>
</feature>
<dbReference type="GO" id="GO:0005886">
    <property type="term" value="C:plasma membrane"/>
    <property type="evidence" value="ECO:0007669"/>
    <property type="project" value="TreeGrafter"/>
</dbReference>
<dbReference type="SMART" id="SM00304">
    <property type="entry name" value="HAMP"/>
    <property type="match status" value="1"/>
</dbReference>
<dbReference type="InterPro" id="IPR003660">
    <property type="entry name" value="HAMP_dom"/>
</dbReference>
<protein>
    <recommendedName>
        <fullName evidence="3">histidine kinase</fullName>
        <ecNumber evidence="3">2.7.13.3</ecNumber>
    </recommendedName>
</protein>
<dbReference type="SUPFAM" id="SSF158472">
    <property type="entry name" value="HAMP domain-like"/>
    <property type="match status" value="1"/>
</dbReference>
<dbReference type="InterPro" id="IPR050428">
    <property type="entry name" value="TCS_sensor_his_kinase"/>
</dbReference>
<keyword evidence="10 11" id="KW-0472">Membrane</keyword>
<comment type="catalytic activity">
    <reaction evidence="1">
        <text>ATP + protein L-histidine = ADP + protein N-phospho-L-histidine.</text>
        <dbReference type="EC" id="2.7.13.3"/>
    </reaction>
</comment>
<dbReference type="Gene3D" id="3.30.565.10">
    <property type="entry name" value="Histidine kinase-like ATPase, C-terminal domain"/>
    <property type="match status" value="1"/>
</dbReference>
<gene>
    <name evidence="14" type="ORF">KME15_06080</name>
</gene>
<evidence type="ECO:0000256" key="9">
    <source>
        <dbReference type="ARBA" id="ARBA00023012"/>
    </source>
</evidence>
<dbReference type="PANTHER" id="PTHR45436:SF5">
    <property type="entry name" value="SENSOR HISTIDINE KINASE TRCS"/>
    <property type="match status" value="1"/>
</dbReference>
<evidence type="ECO:0000259" key="13">
    <source>
        <dbReference type="PROSITE" id="PS50885"/>
    </source>
</evidence>
<evidence type="ECO:0000256" key="10">
    <source>
        <dbReference type="ARBA" id="ARBA00023136"/>
    </source>
</evidence>
<dbReference type="PROSITE" id="PS50109">
    <property type="entry name" value="HIS_KIN"/>
    <property type="match status" value="1"/>
</dbReference>
<keyword evidence="9" id="KW-0902">Two-component regulatory system</keyword>
<accession>A0A951ULL5</accession>
<dbReference type="EC" id="2.7.13.3" evidence="3"/>
<dbReference type="FunFam" id="3.30.565.10:FF:000006">
    <property type="entry name" value="Sensor histidine kinase WalK"/>
    <property type="match status" value="1"/>
</dbReference>
<evidence type="ECO:0000256" key="8">
    <source>
        <dbReference type="ARBA" id="ARBA00022989"/>
    </source>
</evidence>
<dbReference type="InterPro" id="IPR036097">
    <property type="entry name" value="HisK_dim/P_sf"/>
</dbReference>